<keyword evidence="2 6" id="KW-0812">Transmembrane</keyword>
<dbReference type="Pfam" id="PF07690">
    <property type="entry name" value="MFS_1"/>
    <property type="match status" value="1"/>
</dbReference>
<dbReference type="InterPro" id="IPR005829">
    <property type="entry name" value="Sugar_transporter_CS"/>
</dbReference>
<feature type="transmembrane region" description="Helical" evidence="6">
    <location>
        <begin position="340"/>
        <end position="359"/>
    </location>
</feature>
<dbReference type="PROSITE" id="PS00216">
    <property type="entry name" value="SUGAR_TRANSPORT_1"/>
    <property type="match status" value="2"/>
</dbReference>
<accession>A0A6A1QAE8</accession>
<proteinExistence type="predicted"/>
<evidence type="ECO:0000259" key="7">
    <source>
        <dbReference type="PROSITE" id="PS50850"/>
    </source>
</evidence>
<dbReference type="EMBL" id="SGJD01000553">
    <property type="protein sequence ID" value="KAB0404657.1"/>
    <property type="molecule type" value="Genomic_DNA"/>
</dbReference>
<sequence>MPTVDDILEHIGEFNFFQKQTFFLLALLSAAFTPIYVGIVFLGFTPDHRCRSPGVAELSRRCGWSPAEELNYTVPGPGPEGQAFPRRCRRYEVDWNQSALGCVDPLAGLAANSSLLPLGPCRHGWVYDTPGSSIVTEFNLVCTNSWMLDLFQSAVNVGFFIGSVGIGYTADRFGRKLCLLITILINASSGVLVAISPTYTWMLIFRLIQGLVSKAGWLIGYILSKNAFTEFVGLSYRRTVGIFYQVAFTVGLLVLAGVAYALPHWRWLQFTVTLPNFCFLLYYCLGPDEEVGEKLNPSFLDLVRTPQIRKHTLILMYNWFTSSVLYQGLIMHMGLAGSSIYLDFLCSALVEFPAAFIILVTIDRVGRRHPWAASNTVAGAACLASVFIPEDLHWLRVTVACLGRMGITMAYEMVCLVNAELYPTFIRNLGVLVCSSMCDIGGIITPFLVYRLTNIWHELPLVVFAVVGLIAGGLVLLLPETKGKTLPETIEEAENMQRLVQNRLKRYFKRLFVLLFYILANYVIYRYFCEDLHFPIFCITYNPVHLSKIEDRPRKVRRGRLQGAEAARRGRPTAVGPWGQAGSSLRKTDPGRASQTLSESRENRKGRSPTTTQMGPEAEARLSPSESGGFCEELGPRSSPTPDFSIINRDMSRGLGWEQQNEESSISALSISNILTKKKQREDDLPPSREARHSTKLRRESCSGLLRLNKARIRDFHSHHKAHTIQPYFSLNTVNLDQ</sequence>
<keyword evidence="4 6" id="KW-0472">Membrane</keyword>
<evidence type="ECO:0000313" key="8">
    <source>
        <dbReference type="EMBL" id="KAB0404657.1"/>
    </source>
</evidence>
<comment type="subcellular location">
    <subcellularLocation>
        <location evidence="1">Endomembrane system</location>
        <topology evidence="1">Multi-pass membrane protein</topology>
    </subcellularLocation>
</comment>
<evidence type="ECO:0000256" key="3">
    <source>
        <dbReference type="ARBA" id="ARBA00022989"/>
    </source>
</evidence>
<evidence type="ECO:0000256" key="6">
    <source>
        <dbReference type="SAM" id="Phobius"/>
    </source>
</evidence>
<feature type="transmembrane region" description="Helical" evidence="6">
    <location>
        <begin position="21"/>
        <end position="44"/>
    </location>
</feature>
<evidence type="ECO:0000256" key="5">
    <source>
        <dbReference type="SAM" id="MobiDB-lite"/>
    </source>
</evidence>
<dbReference type="PANTHER" id="PTHR24064">
    <property type="entry name" value="SOLUTE CARRIER FAMILY 22 MEMBER"/>
    <property type="match status" value="1"/>
</dbReference>
<dbReference type="GO" id="GO:0012505">
    <property type="term" value="C:endomembrane system"/>
    <property type="evidence" value="ECO:0007669"/>
    <property type="project" value="UniProtKB-SubCell"/>
</dbReference>
<feature type="transmembrane region" description="Helical" evidence="6">
    <location>
        <begin position="150"/>
        <end position="170"/>
    </location>
</feature>
<reference evidence="8 9" key="1">
    <citation type="journal article" date="2019" name="PLoS ONE">
        <title>Genomic analyses reveal an absence of contemporary introgressive admixture between fin whales and blue whales, despite known hybrids.</title>
        <authorList>
            <person name="Westbury M.V."/>
            <person name="Petersen B."/>
            <person name="Lorenzen E.D."/>
        </authorList>
    </citation>
    <scope>NUCLEOTIDE SEQUENCE [LARGE SCALE GENOMIC DNA]</scope>
    <source>
        <strain evidence="8">FinWhale-01</strain>
    </source>
</reference>
<feature type="transmembrane region" description="Helical" evidence="6">
    <location>
        <begin position="429"/>
        <end position="449"/>
    </location>
</feature>
<name>A0A6A1QAE8_BALPH</name>
<organism evidence="8 9">
    <name type="scientific">Balaenoptera physalus</name>
    <name type="common">Fin whale</name>
    <name type="synonym">Balaena physalus</name>
    <dbReference type="NCBI Taxonomy" id="9770"/>
    <lineage>
        <taxon>Eukaryota</taxon>
        <taxon>Metazoa</taxon>
        <taxon>Chordata</taxon>
        <taxon>Craniata</taxon>
        <taxon>Vertebrata</taxon>
        <taxon>Euteleostomi</taxon>
        <taxon>Mammalia</taxon>
        <taxon>Eutheria</taxon>
        <taxon>Laurasiatheria</taxon>
        <taxon>Artiodactyla</taxon>
        <taxon>Whippomorpha</taxon>
        <taxon>Cetacea</taxon>
        <taxon>Mysticeti</taxon>
        <taxon>Balaenopteridae</taxon>
        <taxon>Balaenoptera</taxon>
    </lineage>
</organism>
<evidence type="ECO:0000256" key="4">
    <source>
        <dbReference type="ARBA" id="ARBA00023136"/>
    </source>
</evidence>
<evidence type="ECO:0000313" key="9">
    <source>
        <dbReference type="Proteomes" id="UP000437017"/>
    </source>
</evidence>
<protein>
    <recommendedName>
        <fullName evidence="7">Major facilitator superfamily (MFS) profile domain-containing protein</fullName>
    </recommendedName>
</protein>
<feature type="transmembrane region" description="Helical" evidence="6">
    <location>
        <begin position="461"/>
        <end position="478"/>
    </location>
</feature>
<feature type="transmembrane region" description="Helical" evidence="6">
    <location>
        <begin position="242"/>
        <end position="261"/>
    </location>
</feature>
<dbReference type="CDD" id="cd17379">
    <property type="entry name" value="MFS_SLC22A1_2_3"/>
    <property type="match status" value="1"/>
</dbReference>
<feature type="transmembrane region" description="Helical" evidence="6">
    <location>
        <begin position="314"/>
        <end position="334"/>
    </location>
</feature>
<dbReference type="OrthoDB" id="5141738at2759"/>
<keyword evidence="9" id="KW-1185">Reference proteome</keyword>
<comment type="caution">
    <text evidence="8">The sequence shown here is derived from an EMBL/GenBank/DDBJ whole genome shotgun (WGS) entry which is preliminary data.</text>
</comment>
<dbReference type="Gene3D" id="1.20.1250.20">
    <property type="entry name" value="MFS general substrate transporter like domains"/>
    <property type="match status" value="2"/>
</dbReference>
<feature type="compositionally biased region" description="Basic and acidic residues" evidence="5">
    <location>
        <begin position="680"/>
        <end position="698"/>
    </location>
</feature>
<gene>
    <name evidence="8" type="ORF">E2I00_017570</name>
</gene>
<dbReference type="PROSITE" id="PS50850">
    <property type="entry name" value="MFS"/>
    <property type="match status" value="1"/>
</dbReference>
<dbReference type="SUPFAM" id="SSF103473">
    <property type="entry name" value="MFS general substrate transporter"/>
    <property type="match status" value="1"/>
</dbReference>
<dbReference type="GO" id="GO:0022857">
    <property type="term" value="F:transmembrane transporter activity"/>
    <property type="evidence" value="ECO:0007669"/>
    <property type="project" value="InterPro"/>
</dbReference>
<dbReference type="AlphaFoldDB" id="A0A6A1QAE8"/>
<feature type="transmembrane region" description="Helical" evidence="6">
    <location>
        <begin position="267"/>
        <end position="285"/>
    </location>
</feature>
<dbReference type="InterPro" id="IPR005828">
    <property type="entry name" value="MFS_sugar_transport-like"/>
</dbReference>
<feature type="region of interest" description="Disordered" evidence="5">
    <location>
        <begin position="678"/>
        <end position="698"/>
    </location>
</feature>
<keyword evidence="3 6" id="KW-1133">Transmembrane helix</keyword>
<dbReference type="InterPro" id="IPR036259">
    <property type="entry name" value="MFS_trans_sf"/>
</dbReference>
<evidence type="ECO:0000256" key="1">
    <source>
        <dbReference type="ARBA" id="ARBA00004127"/>
    </source>
</evidence>
<dbReference type="InterPro" id="IPR020846">
    <property type="entry name" value="MFS_dom"/>
</dbReference>
<feature type="region of interest" description="Disordered" evidence="5">
    <location>
        <begin position="557"/>
        <end position="648"/>
    </location>
</feature>
<dbReference type="GO" id="GO:0016020">
    <property type="term" value="C:membrane"/>
    <property type="evidence" value="ECO:0007669"/>
    <property type="project" value="InterPro"/>
</dbReference>
<dbReference type="InterPro" id="IPR011701">
    <property type="entry name" value="MFS"/>
</dbReference>
<dbReference type="Proteomes" id="UP000437017">
    <property type="component" value="Unassembled WGS sequence"/>
</dbReference>
<feature type="transmembrane region" description="Helical" evidence="6">
    <location>
        <begin position="511"/>
        <end position="528"/>
    </location>
</feature>
<feature type="transmembrane region" description="Helical" evidence="6">
    <location>
        <begin position="177"/>
        <end position="195"/>
    </location>
</feature>
<evidence type="ECO:0000256" key="2">
    <source>
        <dbReference type="ARBA" id="ARBA00022692"/>
    </source>
</evidence>
<feature type="transmembrane region" description="Helical" evidence="6">
    <location>
        <begin position="201"/>
        <end position="222"/>
    </location>
</feature>
<feature type="domain" description="Major facilitator superfamily (MFS) profile" evidence="7">
    <location>
        <begin position="100"/>
        <end position="483"/>
    </location>
</feature>
<dbReference type="Pfam" id="PF00083">
    <property type="entry name" value="Sugar_tr"/>
    <property type="match status" value="1"/>
</dbReference>